<name>A0ABR2YUR8_9CHLO</name>
<evidence type="ECO:0000313" key="2">
    <source>
        <dbReference type="EMBL" id="KAK9915465.1"/>
    </source>
</evidence>
<feature type="compositionally biased region" description="Pro residues" evidence="1">
    <location>
        <begin position="195"/>
        <end position="204"/>
    </location>
</feature>
<feature type="compositionally biased region" description="Basic and acidic residues" evidence="1">
    <location>
        <begin position="362"/>
        <end position="371"/>
    </location>
</feature>
<sequence length="400" mass="40861">MSAAVAAALMSAPGPAAASKIAQLYRDSQAEESLFEKIIRERGDKLPSISIPRSAPAPKSEGKEEGEVYVLPKQVELVDIPLKLSEPVRSTIVAPPSRVPEPEPAKKASVAQEGVVKITGGDLPAPPPGKAREAPKEAPKLPFSFPAPSVPTPPPAPLAKVEEAAKAEPSPAAEAPKPFGGFFSAPKAEEAPSVPTLPTPPPAPVAKVEEAAKAEPAPAAEAPKPFGGFFTKPGEETKPDPAESKGEAGKPELPQQEPSVTPGSSITIPEAKNIAPEPKVEAPKPATKEPAAGDDNPFAIFSQSAATPAPQKAPAQKVVQPEKPQLSQDGTAGGSGLPVWVGVGGSIAVAVAAFVANGKNQTEVREAEQKAQEATQAAAESTAEVAKDLEPSSAKGGKEE</sequence>
<feature type="compositionally biased region" description="Pro residues" evidence="1">
    <location>
        <begin position="148"/>
        <end position="157"/>
    </location>
</feature>
<feature type="compositionally biased region" description="Basic and acidic residues" evidence="1">
    <location>
        <begin position="385"/>
        <end position="400"/>
    </location>
</feature>
<feature type="compositionally biased region" description="Basic and acidic residues" evidence="1">
    <location>
        <begin position="233"/>
        <end position="250"/>
    </location>
</feature>
<evidence type="ECO:0000313" key="3">
    <source>
        <dbReference type="Proteomes" id="UP001491310"/>
    </source>
</evidence>
<accession>A0ABR2YUR8</accession>
<evidence type="ECO:0000256" key="1">
    <source>
        <dbReference type="SAM" id="MobiDB-lite"/>
    </source>
</evidence>
<feature type="region of interest" description="Disordered" evidence="1">
    <location>
        <begin position="46"/>
        <end position="66"/>
    </location>
</feature>
<gene>
    <name evidence="2" type="ORF">WJX75_009590</name>
</gene>
<feature type="compositionally biased region" description="Polar residues" evidence="1">
    <location>
        <begin position="256"/>
        <end position="267"/>
    </location>
</feature>
<feature type="compositionally biased region" description="Basic and acidic residues" evidence="1">
    <location>
        <begin position="130"/>
        <end position="139"/>
    </location>
</feature>
<proteinExistence type="predicted"/>
<keyword evidence="3" id="KW-1185">Reference proteome</keyword>
<feature type="compositionally biased region" description="Low complexity" evidence="1">
    <location>
        <begin position="214"/>
        <end position="225"/>
    </location>
</feature>
<feature type="compositionally biased region" description="Low complexity" evidence="1">
    <location>
        <begin position="302"/>
        <end position="321"/>
    </location>
</feature>
<comment type="caution">
    <text evidence="2">The sequence shown here is derived from an EMBL/GenBank/DDBJ whole genome shotgun (WGS) entry which is preliminary data.</text>
</comment>
<feature type="region of interest" description="Disordered" evidence="1">
    <location>
        <begin position="361"/>
        <end position="400"/>
    </location>
</feature>
<feature type="region of interest" description="Disordered" evidence="1">
    <location>
        <begin position="93"/>
        <end position="336"/>
    </location>
</feature>
<reference evidence="2 3" key="1">
    <citation type="journal article" date="2024" name="Nat. Commun.">
        <title>Phylogenomics reveals the evolutionary origins of lichenization in chlorophyte algae.</title>
        <authorList>
            <person name="Puginier C."/>
            <person name="Libourel C."/>
            <person name="Otte J."/>
            <person name="Skaloud P."/>
            <person name="Haon M."/>
            <person name="Grisel S."/>
            <person name="Petersen M."/>
            <person name="Berrin J.G."/>
            <person name="Delaux P.M."/>
            <person name="Dal Grande F."/>
            <person name="Keller J."/>
        </authorList>
    </citation>
    <scope>NUCLEOTIDE SEQUENCE [LARGE SCALE GENOMIC DNA]</scope>
    <source>
        <strain evidence="2 3">SAG 216-7</strain>
    </source>
</reference>
<dbReference type="Proteomes" id="UP001491310">
    <property type="component" value="Unassembled WGS sequence"/>
</dbReference>
<protein>
    <submittedName>
        <fullName evidence="2">Uncharacterized protein</fullName>
    </submittedName>
</protein>
<feature type="compositionally biased region" description="Low complexity" evidence="1">
    <location>
        <begin position="167"/>
        <end position="178"/>
    </location>
</feature>
<feature type="compositionally biased region" description="Low complexity" evidence="1">
    <location>
        <begin position="372"/>
        <end position="384"/>
    </location>
</feature>
<dbReference type="PRINTS" id="PR01217">
    <property type="entry name" value="PRICHEXTENSN"/>
</dbReference>
<organism evidence="2 3">
    <name type="scientific">Coccomyxa subellipsoidea</name>
    <dbReference type="NCBI Taxonomy" id="248742"/>
    <lineage>
        <taxon>Eukaryota</taxon>
        <taxon>Viridiplantae</taxon>
        <taxon>Chlorophyta</taxon>
        <taxon>core chlorophytes</taxon>
        <taxon>Trebouxiophyceae</taxon>
        <taxon>Trebouxiophyceae incertae sedis</taxon>
        <taxon>Coccomyxaceae</taxon>
        <taxon>Coccomyxa</taxon>
    </lineage>
</organism>
<dbReference type="EMBL" id="JALJOT010000005">
    <property type="protein sequence ID" value="KAK9915465.1"/>
    <property type="molecule type" value="Genomic_DNA"/>
</dbReference>
<feature type="compositionally biased region" description="Low complexity" evidence="1">
    <location>
        <begin position="47"/>
        <end position="59"/>
    </location>
</feature>